<name>A0A0P1BBG1_9BASI</name>
<keyword evidence="4" id="KW-1185">Reference proteome</keyword>
<dbReference type="AlphaFoldDB" id="A0A0P1BBG1"/>
<evidence type="ECO:0000256" key="1">
    <source>
        <dbReference type="SAM" id="Coils"/>
    </source>
</evidence>
<evidence type="ECO:0000313" key="3">
    <source>
        <dbReference type="EMBL" id="CEH13319.1"/>
    </source>
</evidence>
<feature type="region of interest" description="Disordered" evidence="2">
    <location>
        <begin position="1"/>
        <end position="53"/>
    </location>
</feature>
<feature type="compositionally biased region" description="Polar residues" evidence="2">
    <location>
        <begin position="1"/>
        <end position="10"/>
    </location>
</feature>
<feature type="region of interest" description="Disordered" evidence="2">
    <location>
        <begin position="81"/>
        <end position="100"/>
    </location>
</feature>
<feature type="compositionally biased region" description="Polar residues" evidence="2">
    <location>
        <begin position="85"/>
        <end position="100"/>
    </location>
</feature>
<keyword evidence="1" id="KW-0175">Coiled coil</keyword>
<sequence length="414" mass="45259">MLSFVSSTEHGVSVAERGAQAEKEHCLDTSTGIEVENGSPDTEDSDSSINEESVSFVKKAGDANVASTPWKRKVRQLSRGALEQASMSTATPGEVSETSTRTTRDVLVALKVVQEEAAEHLAIMMQGIQTLSHENQERWSTLKPRVLAVEKTVQAQTRENNELETKFKDLATKMRVVDTVHAALDDDISAIGQAVTDVDSRCSALEVTTTSRKPTSSWVLPVVCLLAVVSLCGVRAYADAKETTFFGWLKALDELPDYLVRFWNGPTPTPTLAQLLKNAVLDIVGKAPSPTPAVTFSSLTKATLTRLMEHTAPRVLAVRDSLRPLVEKTISRASGHFVHCVEISAPRLRTAHDLLRPLVEKTASRASAHFVHCVEISAPLLSAFVRPFVESVRSWAAVANAHWMSIGLWLHRHV</sequence>
<dbReference type="OrthoDB" id="10473386at2759"/>
<evidence type="ECO:0000313" key="4">
    <source>
        <dbReference type="Proteomes" id="UP000054845"/>
    </source>
</evidence>
<feature type="coiled-coil region" evidence="1">
    <location>
        <begin position="146"/>
        <end position="173"/>
    </location>
</feature>
<reference evidence="3 4" key="1">
    <citation type="submission" date="2014-09" db="EMBL/GenBank/DDBJ databases">
        <authorList>
            <person name="Magalhaes I.L.F."/>
            <person name="Oliveira U."/>
            <person name="Santos F.R."/>
            <person name="Vidigal T.H.D.A."/>
            <person name="Brescovit A.D."/>
            <person name="Santos A.J."/>
        </authorList>
    </citation>
    <scope>NUCLEOTIDE SEQUENCE [LARGE SCALE GENOMIC DNA]</scope>
</reference>
<dbReference type="EMBL" id="CCYA01000217">
    <property type="protein sequence ID" value="CEH13319.1"/>
    <property type="molecule type" value="Genomic_DNA"/>
</dbReference>
<dbReference type="Proteomes" id="UP000054845">
    <property type="component" value="Unassembled WGS sequence"/>
</dbReference>
<organism evidence="3 4">
    <name type="scientific">Ceraceosorus bombacis</name>
    <dbReference type="NCBI Taxonomy" id="401625"/>
    <lineage>
        <taxon>Eukaryota</taxon>
        <taxon>Fungi</taxon>
        <taxon>Dikarya</taxon>
        <taxon>Basidiomycota</taxon>
        <taxon>Ustilaginomycotina</taxon>
        <taxon>Exobasidiomycetes</taxon>
        <taxon>Ceraceosorales</taxon>
        <taxon>Ceraceosoraceae</taxon>
        <taxon>Ceraceosorus</taxon>
    </lineage>
</organism>
<accession>A0A0P1BBG1</accession>
<proteinExistence type="predicted"/>
<protein>
    <submittedName>
        <fullName evidence="3">Uncharacterized protein</fullName>
    </submittedName>
</protein>
<evidence type="ECO:0000256" key="2">
    <source>
        <dbReference type="SAM" id="MobiDB-lite"/>
    </source>
</evidence>